<dbReference type="Proteomes" id="UP000028760">
    <property type="component" value="Unassembled WGS sequence"/>
</dbReference>
<evidence type="ECO:0000313" key="12">
    <source>
        <dbReference type="Ensembl" id="ENSPFOP00000029824.1"/>
    </source>
</evidence>
<evidence type="ECO:0000259" key="11">
    <source>
        <dbReference type="PROSITE" id="PS50262"/>
    </source>
</evidence>
<feature type="transmembrane region" description="Helical" evidence="10">
    <location>
        <begin position="114"/>
        <end position="135"/>
    </location>
</feature>
<sequence length="319" mass="34495">TLNATIASETGPGLTPGSGDGTSLFGGSAAGASGGLWVTSLLGATLLVMCAVGLAGNIYTLAVTRSAALCRTGSMYVYIVNLALADLLYLSTIPFVVCTYFAHDWLFGEAGCRILLSLDLLTMHASVFILVAMSLERYRAVAKPFSAHRSSSQNRRLAAGVIWGLAFTLTLPMMVMIQLREAKPTAYGFGKRICYPTWTPEAFKAYLTVLFFTSVLVPGLIIVGLYAGLAWRYWTVQGSLGGSSRSAQRKGLKQKVLAMILSIIIAYWACFLPFWGWQLAKLFSPDSLKALSAAAHKCLTYGNSCINPFLYTLLTRNYK</sequence>
<evidence type="ECO:0000256" key="4">
    <source>
        <dbReference type="ARBA" id="ARBA00022989"/>
    </source>
</evidence>
<keyword evidence="6 10" id="KW-0472">Membrane</keyword>
<keyword evidence="5 9" id="KW-0297">G-protein coupled receptor</keyword>
<evidence type="ECO:0000313" key="13">
    <source>
        <dbReference type="Proteomes" id="UP000028760"/>
    </source>
</evidence>
<dbReference type="Ensembl" id="ENSPFOT00000031059.1">
    <property type="protein sequence ID" value="ENSPFOP00000029824.1"/>
    <property type="gene ID" value="ENSPFOG00000021934.1"/>
</dbReference>
<organism evidence="12 13">
    <name type="scientific">Poecilia formosa</name>
    <name type="common">Amazon molly</name>
    <name type="synonym">Limia formosa</name>
    <dbReference type="NCBI Taxonomy" id="48698"/>
    <lineage>
        <taxon>Eukaryota</taxon>
        <taxon>Metazoa</taxon>
        <taxon>Chordata</taxon>
        <taxon>Craniata</taxon>
        <taxon>Vertebrata</taxon>
        <taxon>Euteleostomi</taxon>
        <taxon>Actinopterygii</taxon>
        <taxon>Neopterygii</taxon>
        <taxon>Teleostei</taxon>
        <taxon>Neoteleostei</taxon>
        <taxon>Acanthomorphata</taxon>
        <taxon>Ovalentaria</taxon>
        <taxon>Atherinomorphae</taxon>
        <taxon>Cyprinodontiformes</taxon>
        <taxon>Poeciliidae</taxon>
        <taxon>Poeciliinae</taxon>
        <taxon>Poecilia</taxon>
    </lineage>
</organism>
<protein>
    <recommendedName>
        <fullName evidence="11">G-protein coupled receptors family 1 profile domain-containing protein</fullName>
    </recommendedName>
</protein>
<keyword evidence="7 9" id="KW-0675">Receptor</keyword>
<dbReference type="SUPFAM" id="SSF81321">
    <property type="entry name" value="Family A G protein-coupled receptor-like"/>
    <property type="match status" value="1"/>
</dbReference>
<reference evidence="13" key="1">
    <citation type="submission" date="2013-10" db="EMBL/GenBank/DDBJ databases">
        <authorList>
            <person name="Schartl M."/>
            <person name="Warren W."/>
        </authorList>
    </citation>
    <scope>NUCLEOTIDE SEQUENCE [LARGE SCALE GENOMIC DNA]</scope>
    <source>
        <strain evidence="13">female</strain>
    </source>
</reference>
<dbReference type="STRING" id="48698.ENSPFOP00000029824"/>
<dbReference type="GO" id="GO:0001604">
    <property type="term" value="F:urotensin II receptor activity"/>
    <property type="evidence" value="ECO:0007669"/>
    <property type="project" value="TreeGrafter"/>
</dbReference>
<evidence type="ECO:0000256" key="5">
    <source>
        <dbReference type="ARBA" id="ARBA00023040"/>
    </source>
</evidence>
<dbReference type="PROSITE" id="PS00237">
    <property type="entry name" value="G_PROTEIN_RECEP_F1_1"/>
    <property type="match status" value="1"/>
</dbReference>
<keyword evidence="8 9" id="KW-0807">Transducer</keyword>
<feature type="domain" description="G-protein coupled receptors family 1 profile" evidence="11">
    <location>
        <begin position="56"/>
        <end position="311"/>
    </location>
</feature>
<dbReference type="GeneTree" id="ENSGT01130000278308"/>
<evidence type="ECO:0000256" key="10">
    <source>
        <dbReference type="SAM" id="Phobius"/>
    </source>
</evidence>
<proteinExistence type="inferred from homology"/>
<dbReference type="PROSITE" id="PS50262">
    <property type="entry name" value="G_PROTEIN_RECEP_F1_2"/>
    <property type="match status" value="1"/>
</dbReference>
<dbReference type="InterPro" id="IPR000276">
    <property type="entry name" value="GPCR_Rhodpsn"/>
</dbReference>
<dbReference type="OMA" id="LVKRICF"/>
<dbReference type="AlphaFoldDB" id="A0A096MEI3"/>
<evidence type="ECO:0000256" key="7">
    <source>
        <dbReference type="ARBA" id="ARBA00023170"/>
    </source>
</evidence>
<reference evidence="12" key="3">
    <citation type="submission" date="2025-09" db="UniProtKB">
        <authorList>
            <consortium name="Ensembl"/>
        </authorList>
    </citation>
    <scope>IDENTIFICATION</scope>
</reference>
<evidence type="ECO:0000256" key="8">
    <source>
        <dbReference type="ARBA" id="ARBA00023224"/>
    </source>
</evidence>
<feature type="transmembrane region" description="Helical" evidence="10">
    <location>
        <begin position="75"/>
        <end position="102"/>
    </location>
</feature>
<accession>A0A096MEI3</accession>
<keyword evidence="2" id="KW-1003">Cell membrane</keyword>
<keyword evidence="13" id="KW-1185">Reference proteome</keyword>
<feature type="transmembrane region" description="Helical" evidence="10">
    <location>
        <begin position="205"/>
        <end position="235"/>
    </location>
</feature>
<dbReference type="PANTHER" id="PTHR24230">
    <property type="entry name" value="G-PROTEIN COUPLED RECEPTOR"/>
    <property type="match status" value="1"/>
</dbReference>
<dbReference type="InterPro" id="IPR017452">
    <property type="entry name" value="GPCR_Rhodpsn_7TM"/>
</dbReference>
<dbReference type="PRINTS" id="PR00237">
    <property type="entry name" value="GPCRRHODOPSN"/>
</dbReference>
<dbReference type="GO" id="GO:0005886">
    <property type="term" value="C:plasma membrane"/>
    <property type="evidence" value="ECO:0007669"/>
    <property type="project" value="UniProtKB-SubCell"/>
</dbReference>
<evidence type="ECO:0000256" key="1">
    <source>
        <dbReference type="ARBA" id="ARBA00004651"/>
    </source>
</evidence>
<keyword evidence="3 9" id="KW-0812">Transmembrane</keyword>
<evidence type="ECO:0000256" key="2">
    <source>
        <dbReference type="ARBA" id="ARBA00022475"/>
    </source>
</evidence>
<dbReference type="Pfam" id="PF00001">
    <property type="entry name" value="7tm_1"/>
    <property type="match status" value="1"/>
</dbReference>
<name>A0A096MEI3_POEFO</name>
<dbReference type="Gene3D" id="1.20.1070.10">
    <property type="entry name" value="Rhodopsin 7-helix transmembrane proteins"/>
    <property type="match status" value="1"/>
</dbReference>
<keyword evidence="4 10" id="KW-1133">Transmembrane helix</keyword>
<dbReference type="EMBL" id="AYCK01003621">
    <property type="status" value="NOT_ANNOTATED_CDS"/>
    <property type="molecule type" value="Genomic_DNA"/>
</dbReference>
<feature type="transmembrane region" description="Helical" evidence="10">
    <location>
        <begin position="41"/>
        <end position="63"/>
    </location>
</feature>
<feature type="transmembrane region" description="Helical" evidence="10">
    <location>
        <begin position="156"/>
        <end position="177"/>
    </location>
</feature>
<dbReference type="GO" id="GO:0007218">
    <property type="term" value="P:neuropeptide signaling pathway"/>
    <property type="evidence" value="ECO:0007669"/>
    <property type="project" value="TreeGrafter"/>
</dbReference>
<comment type="subcellular location">
    <subcellularLocation>
        <location evidence="1">Cell membrane</location>
        <topology evidence="1">Multi-pass membrane protein</topology>
    </subcellularLocation>
</comment>
<comment type="similarity">
    <text evidence="9">Belongs to the G-protein coupled receptor 1 family.</text>
</comment>
<feature type="transmembrane region" description="Helical" evidence="10">
    <location>
        <begin position="256"/>
        <end position="277"/>
    </location>
</feature>
<dbReference type="PANTHER" id="PTHR24230:SF123">
    <property type="entry name" value="G-PROTEIN COUPLED RECEPTORS FAMILY 1 PROFILE DOMAIN-CONTAINING PROTEIN"/>
    <property type="match status" value="1"/>
</dbReference>
<reference evidence="12" key="2">
    <citation type="submission" date="2025-08" db="UniProtKB">
        <authorList>
            <consortium name="Ensembl"/>
        </authorList>
    </citation>
    <scope>IDENTIFICATION</scope>
</reference>
<dbReference type="eggNOG" id="KOG3656">
    <property type="taxonomic scope" value="Eukaryota"/>
</dbReference>
<evidence type="ECO:0000256" key="3">
    <source>
        <dbReference type="ARBA" id="ARBA00022692"/>
    </source>
</evidence>
<evidence type="ECO:0000256" key="9">
    <source>
        <dbReference type="RuleBase" id="RU000688"/>
    </source>
</evidence>
<evidence type="ECO:0000256" key="6">
    <source>
        <dbReference type="ARBA" id="ARBA00023136"/>
    </source>
</evidence>